<dbReference type="RefSeq" id="WP_185274328.1">
    <property type="nucleotide sequence ID" value="NZ_CP055156.1"/>
</dbReference>
<organism evidence="1 2">
    <name type="scientific">Adhaeribacter swui</name>
    <dbReference type="NCBI Taxonomy" id="2086471"/>
    <lineage>
        <taxon>Bacteria</taxon>
        <taxon>Pseudomonadati</taxon>
        <taxon>Bacteroidota</taxon>
        <taxon>Cytophagia</taxon>
        <taxon>Cytophagales</taxon>
        <taxon>Hymenobacteraceae</taxon>
        <taxon>Adhaeribacter</taxon>
    </lineage>
</organism>
<keyword evidence="2" id="KW-1185">Reference proteome</keyword>
<name>A0A7G7G8J4_9BACT</name>
<proteinExistence type="predicted"/>
<gene>
    <name evidence="1" type="ORF">HUW51_12380</name>
</gene>
<evidence type="ECO:0000313" key="1">
    <source>
        <dbReference type="EMBL" id="QNF33478.1"/>
    </source>
</evidence>
<dbReference type="AlphaFoldDB" id="A0A7G7G8J4"/>
<accession>A0A7G7G8J4</accession>
<evidence type="ECO:0000313" key="2">
    <source>
        <dbReference type="Proteomes" id="UP000515237"/>
    </source>
</evidence>
<dbReference type="EMBL" id="CP055156">
    <property type="protein sequence ID" value="QNF33478.1"/>
    <property type="molecule type" value="Genomic_DNA"/>
</dbReference>
<protein>
    <submittedName>
        <fullName evidence="1">Uncharacterized protein</fullName>
    </submittedName>
</protein>
<reference evidence="1 2" key="1">
    <citation type="journal article" date="2018" name="Int. J. Syst. Evol. Microbiol.">
        <title>Adhaeribacter swui sp. nov., isolated from wet mud.</title>
        <authorList>
            <person name="Kim D.U."/>
            <person name="Kim K.W."/>
            <person name="Kang M.S."/>
            <person name="Kim J.Y."/>
            <person name="Jang J.H."/>
            <person name="Kim M.K."/>
        </authorList>
    </citation>
    <scope>NUCLEOTIDE SEQUENCE [LARGE SCALE GENOMIC DNA]</scope>
    <source>
        <strain evidence="1 2">KCTC 52873</strain>
    </source>
</reference>
<dbReference type="KEGG" id="aswu:HUW51_12380"/>
<dbReference type="Proteomes" id="UP000515237">
    <property type="component" value="Chromosome"/>
</dbReference>
<sequence>MNKWWLIGILWGFVLWSAQAQYSNQRCKWVYLSDTPIQLDSLTILPGSITLRGAADTLNFLYNPNLNQFQILRPPVPVISRDSLGNVKTQTNLGRDSVLVCYRVLPFNLAMARYRRKITANDTVFLPGGKLYAEEIGSKKEELFRTPGLNKNGTITRGVSFGNTQNVFVNSALNLQLEGKLSEEIGITASISDQNVPFQPQGNTQQLQEFDRIFITLQHQLWNVTAGDIVLRNKPDYFLRYYKNVQGAAFEVNYNLKPNQKASTSAVASVAKGKFSSIQVKPIENVQGPYRLTGPTTEKYIIVLANSEKVYLDGKLLTRGFDYDYVIDYNQAEITFTTRNVIIQSSRIRIDFEYSDRNYNRTIYQASHYQQINKLNVHANLYNESDNPNNLLNLDLKPSDKQLLSEIGDSLQLAFTPGVETVPYDRQQVLYTDSTVIVDNSTRQIYVYTEDSTLSAYYSLRFTDVGQGNGDYLPVNTTVNGRSFKWVAPIDGHPQGRYQPVRILPTPVQKQMATVGADYQLNKETNVYLETAVSKYDVNRFSSKDSQDDNGKAIKVGYTVREKSLPILGKYKLQSAFNYEFTDRNFVAIDRYRDIEFDRDWSNGVVANTRQSDNILNFSVGLVKDNAHTFNYRISRRYRSQEVDGVQHYLDVAQTFKGFSLKGNLFTLYSTRLNKVKSGWVRGLAEITYPTRKIVPGYTYRFDKNREDSVINPDSLYNSAIYFDEHIFFVRSKDSAATRYGLSYGYRADRRPRQGELGEPENAQTYNGYLQTKVGSTQDIQAQLTYRQANSVDSLNKATILSTINWNGDLLKRHLRSELSYTVATGREVKREYEFIQTVPGQGTHYLMPGGNPRNLNDYYEAQTPDAQYRTHIKVFLPTDQYIIAYTNRLSYRLNSSLPRSWQDANSIFKKMASRLTAITSIAIDKKTTDTDLAHRFNPFSQNIEDSLLLSRINSFRNTVYYNRSNPKFGLEFTIQQNQQKVLLTNGTDTRDLLVRTVSGRYNLNEYFTSKLQLNRTIRSNTSNYLSTRNFKIRTYEALPELAFQPNNKIRFTSTYQYAAKKNFYNPVNTERAVFNDLGFESRLSQVNKRTFSGQLHYTHVYFKGEVNTPVGYEMLNALRPGNNYTWNLNLQQRLSNGLNLSLNYDGRKPNNLRTFHSGRMQVSVLF</sequence>